<evidence type="ECO:0000313" key="2">
    <source>
        <dbReference type="EMBL" id="KZZ88453.1"/>
    </source>
</evidence>
<protein>
    <submittedName>
        <fullName evidence="2">Uncharacterized protein</fullName>
    </submittedName>
</protein>
<feature type="region of interest" description="Disordered" evidence="1">
    <location>
        <begin position="82"/>
        <end position="101"/>
    </location>
</feature>
<keyword evidence="3" id="KW-1185">Reference proteome</keyword>
<feature type="region of interest" description="Disordered" evidence="1">
    <location>
        <begin position="240"/>
        <end position="276"/>
    </location>
</feature>
<dbReference type="Proteomes" id="UP000242877">
    <property type="component" value="Unassembled WGS sequence"/>
</dbReference>
<gene>
    <name evidence="2" type="ORF">AAP_05025</name>
</gene>
<dbReference type="VEuPathDB" id="FungiDB:AAP_05025"/>
<feature type="region of interest" description="Disordered" evidence="1">
    <location>
        <begin position="312"/>
        <end position="371"/>
    </location>
</feature>
<accession>A0A162I4D5</accession>
<dbReference type="AlphaFoldDB" id="A0A162I4D5"/>
<evidence type="ECO:0000313" key="3">
    <source>
        <dbReference type="Proteomes" id="UP000242877"/>
    </source>
</evidence>
<proteinExistence type="predicted"/>
<dbReference type="EMBL" id="AZGZ01000026">
    <property type="protein sequence ID" value="KZZ88453.1"/>
    <property type="molecule type" value="Genomic_DNA"/>
</dbReference>
<reference evidence="2 3" key="1">
    <citation type="journal article" date="2016" name="Genome Biol. Evol.">
        <title>Divergent and convergent evolution of fungal pathogenicity.</title>
        <authorList>
            <person name="Shang Y."/>
            <person name="Xiao G."/>
            <person name="Zheng P."/>
            <person name="Cen K."/>
            <person name="Zhan S."/>
            <person name="Wang C."/>
        </authorList>
    </citation>
    <scope>NUCLEOTIDE SEQUENCE [LARGE SCALE GENOMIC DNA]</scope>
    <source>
        <strain evidence="2 3">ARSEF 7405</strain>
    </source>
</reference>
<feature type="compositionally biased region" description="Basic and acidic residues" evidence="1">
    <location>
        <begin position="211"/>
        <end position="227"/>
    </location>
</feature>
<feature type="region of interest" description="Disordered" evidence="1">
    <location>
        <begin position="173"/>
        <end position="227"/>
    </location>
</feature>
<name>A0A162I4D5_9EURO</name>
<organism evidence="2 3">
    <name type="scientific">Ascosphaera apis ARSEF 7405</name>
    <dbReference type="NCBI Taxonomy" id="392613"/>
    <lineage>
        <taxon>Eukaryota</taxon>
        <taxon>Fungi</taxon>
        <taxon>Dikarya</taxon>
        <taxon>Ascomycota</taxon>
        <taxon>Pezizomycotina</taxon>
        <taxon>Eurotiomycetes</taxon>
        <taxon>Eurotiomycetidae</taxon>
        <taxon>Onygenales</taxon>
        <taxon>Ascosphaeraceae</taxon>
        <taxon>Ascosphaera</taxon>
    </lineage>
</organism>
<dbReference type="OrthoDB" id="5427699at2759"/>
<feature type="compositionally biased region" description="Acidic residues" evidence="1">
    <location>
        <begin position="264"/>
        <end position="275"/>
    </location>
</feature>
<feature type="compositionally biased region" description="Pro residues" evidence="1">
    <location>
        <begin position="245"/>
        <end position="255"/>
    </location>
</feature>
<sequence length="371" mass="39851">MALHAQRTSIEQERVAFEEERKLWAQERVFLRTRIAELEFELGRGPADLPHADSPIIPPLVVNRGAGPSTTASATASASAAAAAGTAAEQQTQDSSDDGHVPVWQGLSPLRRPTRTFQHTDTYEKLDSTPISLNAALSPRSAHLRVPVELVDSSLDGIMLKSTALPADLVARVTSPSGSDSSPQLPPQGDKDKRSQHSSPSNNSSASPDKQPQEQQRREDGDCSSYRSDDEITKELENLLNIPPGTQPLPPTPPIPKDDHTIQEELEADLADVPEDPCLKGPLNLRNDITHDQAFLSVLDRKLLNEAHKILAAPPLSDAGSSDDEEPSDGAKTSDGHETGRPLTGDSASEKLEIKFKPSTNFGTAFGSIGT</sequence>
<feature type="compositionally biased region" description="Low complexity" evidence="1">
    <location>
        <begin position="198"/>
        <end position="208"/>
    </location>
</feature>
<comment type="caution">
    <text evidence="2">The sequence shown here is derived from an EMBL/GenBank/DDBJ whole genome shotgun (WGS) entry which is preliminary data.</text>
</comment>
<evidence type="ECO:0000256" key="1">
    <source>
        <dbReference type="SAM" id="MobiDB-lite"/>
    </source>
</evidence>
<feature type="compositionally biased region" description="Polar residues" evidence="1">
    <location>
        <begin position="174"/>
        <end position="183"/>
    </location>
</feature>